<dbReference type="PANTHER" id="PTHR23113">
    <property type="entry name" value="GUANINE NUCLEOTIDE EXCHANGE FACTOR"/>
    <property type="match status" value="1"/>
</dbReference>
<dbReference type="GO" id="GO:0005085">
    <property type="term" value="F:guanyl-nucleotide exchange factor activity"/>
    <property type="evidence" value="ECO:0007669"/>
    <property type="project" value="UniProtKB-KW"/>
</dbReference>
<keyword evidence="2 3" id="KW-0344">Guanine-nucleotide releasing factor</keyword>
<dbReference type="SUPFAM" id="SSF50044">
    <property type="entry name" value="SH3-domain"/>
    <property type="match status" value="1"/>
</dbReference>
<evidence type="ECO:0000256" key="2">
    <source>
        <dbReference type="ARBA" id="ARBA00022658"/>
    </source>
</evidence>
<accession>A0A261Y3K4</accession>
<feature type="compositionally biased region" description="Polar residues" evidence="5">
    <location>
        <begin position="176"/>
        <end position="196"/>
    </location>
</feature>
<dbReference type="SMART" id="SM00456">
    <property type="entry name" value="WW"/>
    <property type="match status" value="2"/>
</dbReference>
<sequence>MEEGDMTEAQDPAILCQVRALYDFRSTEANALSFDSGTVIEVLGQLPSGWWDGWCNGERGWFPSNYVQVIDDEDDMDDGDLLREERNGPNGRDVNQDHQRVIFDDQGHAWMARYTPEGQLFYFNPETGASRWDIQFAPSSSAATSTNQNDTSLDHPPSTSQALDVIPDVPPPKPTQRGSNTAASHSSITTPNSLGQSFDFERVRQNSNATTYTTATTYTDEPISSHTSDRDLRASFLQSEMSSRPSSIQYEPPPPSNWVRQRTEDGEEYYWLNTVTGAMRFTHPLLDDDDEFLATDVQSLVDKDEALIDNGKVVSATPNTQATTNGNTAASVQIKDDEISEDETLPVDEVTVIAGTMTEADVPSQSGDQETEIAELRSTPTPTPKTEPEPEPERPDIEEESRENGNRNQTPSSEHQPVPPAVFPRSPSRQSVAVAKGAQNRPSGHRRKDSLIDPGEPLTWSKIAAEIALVIHHLNNGCKSALTATEHSIVQKHLSIAATASHFRLPQLAKRVVSAIRFMLYASRTIEHDSAVIKAHPELRADYRKLIASASKLMINVNLVGEVGPYDPKADPDVFRLRGSNDVDSYSAVQRLQDDASEVLTCARNFIATAQEIPLQLHHVDPQLKRHSRSVQEGVKGAHLKSPQVIETLETTRRNVDDAIELLSNDLKGLAAIEPASSGAEYVTKSTILLAQYTTVCNSLLELLHNADNIQIPQGLPSYPSLAEAKHNVLTNVGNLMVGMQMVADPVVLDAESKKVTQEIQSTCDHLAASCLHVVNTIQHLAEEHPDDGELQNDGSENFAEPLWPPGFVPGDSPQITPSDHQPPSILAAVKESEFDAPGDDGDGNFLAIAKHEDQRISSDSEVSEVSQPDANGRERERPNSSGTSEAIVADSAVASQSSPVDKVQKVFGDDPPKDTPGNSSIDVTETMPWFLGYEYDSADELVYNNEGAVKGGTLRALIERLTPHDSSDPAFMATFLLTYRSFCSSEELYDHLAKRFQMYPPEGLAHEEVDLWIEKKLTPVRLRVFNILKNWVENYYSEESDVSILHKIKEFTEGTMKEAMPVPATQLQKLIDLTLAPGDSVMRKMVLNVATPPPTPILPKSMKRLRLLDIDPLELARQLTIMDSKLYNVIKPVECLDKAWSRDDVGNKAHNVKAAIEYSNQITAWAANSILGQVDPKKRMALIKHWVQVAERCRLLHNFNTCMAVLAAFDTSSIARLRRTWELVPAKTLQTLSFIRKLLGSNRNFIEYREIIHSVNPPCIPFLGTYLTDLTFIEDGNPNFLKGSEHLINFSKRTKTAEVIREIQQYQNVPYSLQPVPEIQQFIQAQTMGPRDETTMYELSLQLEPRREPTFRVFETRAQKLEDKRGPAVDDRSDKAQTLQTTGQEAELNTNASTAFPHDPARQPPVPTGTTVGSSLNTEDKEKEGSNEKEKRKPE</sequence>
<keyword evidence="1 4" id="KW-0728">SH3 domain</keyword>
<evidence type="ECO:0000256" key="3">
    <source>
        <dbReference type="PROSITE-ProRule" id="PRU00168"/>
    </source>
</evidence>
<feature type="compositionally biased region" description="Polar residues" evidence="5">
    <location>
        <begin position="139"/>
        <end position="162"/>
    </location>
</feature>
<dbReference type="InterPro" id="IPR036028">
    <property type="entry name" value="SH3-like_dom_sf"/>
</dbReference>
<feature type="compositionally biased region" description="Basic and acidic residues" evidence="5">
    <location>
        <begin position="1419"/>
        <end position="1436"/>
    </location>
</feature>
<dbReference type="CDD" id="cd06224">
    <property type="entry name" value="REM"/>
    <property type="match status" value="1"/>
</dbReference>
<dbReference type="SMART" id="SM00326">
    <property type="entry name" value="SH3"/>
    <property type="match status" value="1"/>
</dbReference>
<feature type="region of interest" description="Disordered" evidence="5">
    <location>
        <begin position="1363"/>
        <end position="1436"/>
    </location>
</feature>
<dbReference type="Gene3D" id="1.10.840.10">
    <property type="entry name" value="Ras guanine-nucleotide exchange factors catalytic domain"/>
    <property type="match status" value="1"/>
</dbReference>
<evidence type="ECO:0008006" key="12">
    <source>
        <dbReference type="Google" id="ProtNLM"/>
    </source>
</evidence>
<feature type="compositionally biased region" description="Polar residues" evidence="5">
    <location>
        <begin position="860"/>
        <end position="870"/>
    </location>
</feature>
<dbReference type="SUPFAM" id="SSF48366">
    <property type="entry name" value="Ras GEF"/>
    <property type="match status" value="1"/>
</dbReference>
<proteinExistence type="predicted"/>
<feature type="domain" description="WW" evidence="8">
    <location>
        <begin position="110"/>
        <end position="133"/>
    </location>
</feature>
<evidence type="ECO:0000256" key="1">
    <source>
        <dbReference type="ARBA" id="ARBA00022443"/>
    </source>
</evidence>
<dbReference type="PROSITE" id="PS50002">
    <property type="entry name" value="SH3"/>
    <property type="match status" value="1"/>
</dbReference>
<comment type="caution">
    <text evidence="10">The sequence shown here is derived from an EMBL/GenBank/DDBJ whole genome shotgun (WGS) entry which is preliminary data.</text>
</comment>
<dbReference type="InterPro" id="IPR008937">
    <property type="entry name" value="Ras-like_GEF"/>
</dbReference>
<feature type="compositionally biased region" description="Polar residues" evidence="5">
    <location>
        <begin position="406"/>
        <end position="415"/>
    </location>
</feature>
<dbReference type="SMART" id="SM00229">
    <property type="entry name" value="RasGEFN"/>
    <property type="match status" value="1"/>
</dbReference>
<feature type="compositionally biased region" description="Polar residues" evidence="5">
    <location>
        <begin position="238"/>
        <end position="249"/>
    </location>
</feature>
<dbReference type="PROSITE" id="PS50212">
    <property type="entry name" value="RASGEF_NTER"/>
    <property type="match status" value="1"/>
</dbReference>
<dbReference type="Gene3D" id="2.20.70.10">
    <property type="match status" value="1"/>
</dbReference>
<dbReference type="CDD" id="cd00155">
    <property type="entry name" value="RasGEF"/>
    <property type="match status" value="1"/>
</dbReference>
<feature type="compositionally biased region" description="Polar residues" evidence="5">
    <location>
        <begin position="1377"/>
        <end position="1395"/>
    </location>
</feature>
<feature type="region of interest" description="Disordered" evidence="5">
    <location>
        <begin position="786"/>
        <end position="823"/>
    </location>
</feature>
<feature type="domain" description="WW" evidence="8">
    <location>
        <begin position="252"/>
        <end position="286"/>
    </location>
</feature>
<feature type="compositionally biased region" description="Polar residues" evidence="5">
    <location>
        <begin position="1409"/>
        <end position="1418"/>
    </location>
</feature>
<dbReference type="InterPro" id="IPR001202">
    <property type="entry name" value="WW_dom"/>
</dbReference>
<feature type="domain" description="Ras-GEF" evidence="7">
    <location>
        <begin position="1112"/>
        <end position="1347"/>
    </location>
</feature>
<dbReference type="SMART" id="SM00147">
    <property type="entry name" value="RasGEF"/>
    <property type="match status" value="1"/>
</dbReference>
<dbReference type="PROSITE" id="PS00720">
    <property type="entry name" value="RASGEF"/>
    <property type="match status" value="1"/>
</dbReference>
<protein>
    <recommendedName>
        <fullName evidence="12">Ras GEF</fullName>
    </recommendedName>
</protein>
<name>A0A261Y3K4_9FUNG</name>
<dbReference type="Gene3D" id="1.20.870.10">
    <property type="entry name" value="Son of sevenless (SoS) protein Chain: S domain 1"/>
    <property type="match status" value="1"/>
</dbReference>
<dbReference type="PROSITE" id="PS50020">
    <property type="entry name" value="WW_DOMAIN_2"/>
    <property type="match status" value="2"/>
</dbReference>
<keyword evidence="11" id="KW-1185">Reference proteome</keyword>
<dbReference type="EMBL" id="MVBO01000020">
    <property type="protein sequence ID" value="OZJ05193.1"/>
    <property type="molecule type" value="Genomic_DNA"/>
</dbReference>
<evidence type="ECO:0000259" key="8">
    <source>
        <dbReference type="PROSITE" id="PS50020"/>
    </source>
</evidence>
<feature type="region of interest" description="Disordered" evidence="5">
    <location>
        <begin position="357"/>
        <end position="455"/>
    </location>
</feature>
<evidence type="ECO:0000313" key="10">
    <source>
        <dbReference type="EMBL" id="OZJ05193.1"/>
    </source>
</evidence>
<dbReference type="Pfam" id="PF25006">
    <property type="entry name" value="DUF7783"/>
    <property type="match status" value="1"/>
</dbReference>
<dbReference type="Pfam" id="PF00617">
    <property type="entry name" value="RasGEF"/>
    <property type="match status" value="1"/>
</dbReference>
<dbReference type="PROSITE" id="PS50009">
    <property type="entry name" value="RASGEF_CAT"/>
    <property type="match status" value="1"/>
</dbReference>
<organism evidence="10 11">
    <name type="scientific">Bifiguratus adelaidae</name>
    <dbReference type="NCBI Taxonomy" id="1938954"/>
    <lineage>
        <taxon>Eukaryota</taxon>
        <taxon>Fungi</taxon>
        <taxon>Fungi incertae sedis</taxon>
        <taxon>Mucoromycota</taxon>
        <taxon>Mucoromycotina</taxon>
        <taxon>Endogonomycetes</taxon>
        <taxon>Endogonales</taxon>
        <taxon>Endogonales incertae sedis</taxon>
        <taxon>Bifiguratus</taxon>
    </lineage>
</organism>
<feature type="compositionally biased region" description="Basic and acidic residues" evidence="5">
    <location>
        <begin position="903"/>
        <end position="914"/>
    </location>
</feature>
<dbReference type="OrthoDB" id="546434at2759"/>
<evidence type="ECO:0000259" key="7">
    <source>
        <dbReference type="PROSITE" id="PS50009"/>
    </source>
</evidence>
<dbReference type="InterPro" id="IPR036964">
    <property type="entry name" value="RASGEF_cat_dom_sf"/>
</dbReference>
<feature type="domain" description="N-terminal Ras-GEF" evidence="9">
    <location>
        <begin position="946"/>
        <end position="1076"/>
    </location>
</feature>
<feature type="region of interest" description="Disordered" evidence="5">
    <location>
        <begin position="238"/>
        <end position="257"/>
    </location>
</feature>
<evidence type="ECO:0000256" key="4">
    <source>
        <dbReference type="PROSITE-ProRule" id="PRU00192"/>
    </source>
</evidence>
<feature type="region of interest" description="Disordered" evidence="5">
    <location>
        <begin position="139"/>
        <end position="205"/>
    </location>
</feature>
<dbReference type="CDD" id="cd00201">
    <property type="entry name" value="WW"/>
    <property type="match status" value="2"/>
</dbReference>
<dbReference type="InterPro" id="IPR056685">
    <property type="entry name" value="DUF7783"/>
</dbReference>
<dbReference type="InterPro" id="IPR000651">
    <property type="entry name" value="Ras-like_Gua-exchang_fac_N"/>
</dbReference>
<dbReference type="GO" id="GO:0005886">
    <property type="term" value="C:plasma membrane"/>
    <property type="evidence" value="ECO:0007669"/>
    <property type="project" value="TreeGrafter"/>
</dbReference>
<feature type="domain" description="SH3" evidence="6">
    <location>
        <begin position="13"/>
        <end position="72"/>
    </location>
</feature>
<dbReference type="CDD" id="cd11883">
    <property type="entry name" value="SH3_Sdc25"/>
    <property type="match status" value="1"/>
</dbReference>
<dbReference type="InterPro" id="IPR001895">
    <property type="entry name" value="RASGEF_cat_dom"/>
</dbReference>
<dbReference type="InterPro" id="IPR019804">
    <property type="entry name" value="Ras_G-nucl-exch_fac_CS"/>
</dbReference>
<dbReference type="Proteomes" id="UP000242875">
    <property type="component" value="Unassembled WGS sequence"/>
</dbReference>
<dbReference type="InterPro" id="IPR023578">
    <property type="entry name" value="Ras_GEF_dom_sf"/>
</dbReference>
<dbReference type="GO" id="GO:0007265">
    <property type="term" value="P:Ras protein signal transduction"/>
    <property type="evidence" value="ECO:0007669"/>
    <property type="project" value="TreeGrafter"/>
</dbReference>
<evidence type="ECO:0000256" key="5">
    <source>
        <dbReference type="SAM" id="MobiDB-lite"/>
    </source>
</evidence>
<dbReference type="Pfam" id="PF00018">
    <property type="entry name" value="SH3_1"/>
    <property type="match status" value="1"/>
</dbReference>
<feature type="compositionally biased region" description="Basic and acidic residues" evidence="5">
    <location>
        <begin position="1363"/>
        <end position="1376"/>
    </location>
</feature>
<dbReference type="Pfam" id="PF00618">
    <property type="entry name" value="RasGEF_N"/>
    <property type="match status" value="1"/>
</dbReference>
<reference evidence="10 11" key="1">
    <citation type="journal article" date="2017" name="Mycologia">
        <title>Bifiguratus adelaidae, gen. et sp. nov., a new member of Mucoromycotina in endophytic and soil-dwelling habitats.</title>
        <authorList>
            <person name="Torres-Cruz T.J."/>
            <person name="Billingsley Tobias T.L."/>
            <person name="Almatruk M."/>
            <person name="Hesse C."/>
            <person name="Kuske C.R."/>
            <person name="Desiro A."/>
            <person name="Benucci G.M."/>
            <person name="Bonito G."/>
            <person name="Stajich J.E."/>
            <person name="Dunlap C."/>
            <person name="Arnold A.E."/>
            <person name="Porras-Alfaro A."/>
        </authorList>
    </citation>
    <scope>NUCLEOTIDE SEQUENCE [LARGE SCALE GENOMIC DNA]</scope>
    <source>
        <strain evidence="10 11">AZ0501</strain>
    </source>
</reference>
<gene>
    <name evidence="10" type="ORF">BZG36_02449</name>
</gene>
<dbReference type="Gene3D" id="2.30.30.40">
    <property type="entry name" value="SH3 Domains"/>
    <property type="match status" value="1"/>
</dbReference>
<feature type="region of interest" description="Disordered" evidence="5">
    <location>
        <begin position="76"/>
        <end position="97"/>
    </location>
</feature>
<dbReference type="InterPro" id="IPR001452">
    <property type="entry name" value="SH3_domain"/>
</dbReference>
<dbReference type="PRINTS" id="PR00452">
    <property type="entry name" value="SH3DOMAIN"/>
</dbReference>
<evidence type="ECO:0000259" key="9">
    <source>
        <dbReference type="PROSITE" id="PS50212"/>
    </source>
</evidence>
<evidence type="ECO:0000313" key="11">
    <source>
        <dbReference type="Proteomes" id="UP000242875"/>
    </source>
</evidence>
<dbReference type="PANTHER" id="PTHR23113:SF368">
    <property type="entry name" value="CELL DIVISION CONTROL PROTEIN 25"/>
    <property type="match status" value="1"/>
</dbReference>
<evidence type="ECO:0000259" key="6">
    <source>
        <dbReference type="PROSITE" id="PS50002"/>
    </source>
</evidence>
<feature type="region of interest" description="Disordered" evidence="5">
    <location>
        <begin position="853"/>
        <end position="922"/>
    </location>
</feature>
<feature type="compositionally biased region" description="Basic and acidic residues" evidence="5">
    <location>
        <begin position="386"/>
        <end position="395"/>
    </location>
</feature>